<feature type="compositionally biased region" description="Polar residues" evidence="1">
    <location>
        <begin position="265"/>
        <end position="286"/>
    </location>
</feature>
<feature type="compositionally biased region" description="Basic and acidic residues" evidence="1">
    <location>
        <begin position="193"/>
        <end position="209"/>
    </location>
</feature>
<feature type="compositionally biased region" description="Polar residues" evidence="1">
    <location>
        <begin position="359"/>
        <end position="380"/>
    </location>
</feature>
<feature type="compositionally biased region" description="Basic and acidic residues" evidence="1">
    <location>
        <begin position="287"/>
        <end position="303"/>
    </location>
</feature>
<feature type="compositionally biased region" description="Polar residues" evidence="1">
    <location>
        <begin position="171"/>
        <end position="192"/>
    </location>
</feature>
<dbReference type="Proteomes" id="UP001189429">
    <property type="component" value="Unassembled WGS sequence"/>
</dbReference>
<keyword evidence="2" id="KW-0732">Signal</keyword>
<feature type="compositionally biased region" description="Polar residues" evidence="1">
    <location>
        <begin position="77"/>
        <end position="98"/>
    </location>
</feature>
<proteinExistence type="predicted"/>
<accession>A0ABN9SYB2</accession>
<organism evidence="3 4">
    <name type="scientific">Prorocentrum cordatum</name>
    <dbReference type="NCBI Taxonomy" id="2364126"/>
    <lineage>
        <taxon>Eukaryota</taxon>
        <taxon>Sar</taxon>
        <taxon>Alveolata</taxon>
        <taxon>Dinophyceae</taxon>
        <taxon>Prorocentrales</taxon>
        <taxon>Prorocentraceae</taxon>
        <taxon>Prorocentrum</taxon>
    </lineage>
</organism>
<feature type="chain" id="PRO_5046652955" description="Plastid lipid-associated protein/fibrillin conserved domain-containing protein" evidence="2">
    <location>
        <begin position="20"/>
        <end position="408"/>
    </location>
</feature>
<evidence type="ECO:0008006" key="5">
    <source>
        <dbReference type="Google" id="ProtNLM"/>
    </source>
</evidence>
<protein>
    <recommendedName>
        <fullName evidence="5">Plastid lipid-associated protein/fibrillin conserved domain-containing protein</fullName>
    </recommendedName>
</protein>
<keyword evidence="4" id="KW-1185">Reference proteome</keyword>
<reference evidence="3" key="1">
    <citation type="submission" date="2023-10" db="EMBL/GenBank/DDBJ databases">
        <authorList>
            <person name="Chen Y."/>
            <person name="Shah S."/>
            <person name="Dougan E. K."/>
            <person name="Thang M."/>
            <person name="Chan C."/>
        </authorList>
    </citation>
    <scope>NUCLEOTIDE SEQUENCE [LARGE SCALE GENOMIC DNA]</scope>
</reference>
<gene>
    <name evidence="3" type="ORF">PCOR1329_LOCUS33700</name>
</gene>
<feature type="region of interest" description="Disordered" evidence="1">
    <location>
        <begin position="38"/>
        <end position="408"/>
    </location>
</feature>
<evidence type="ECO:0000313" key="3">
    <source>
        <dbReference type="EMBL" id="CAK0837541.1"/>
    </source>
</evidence>
<feature type="compositionally biased region" description="Basic and acidic residues" evidence="1">
    <location>
        <begin position="99"/>
        <end position="115"/>
    </location>
</feature>
<feature type="compositionally biased region" description="Basic and acidic residues" evidence="1">
    <location>
        <begin position="381"/>
        <end position="397"/>
    </location>
</feature>
<comment type="caution">
    <text evidence="3">The sequence shown here is derived from an EMBL/GenBank/DDBJ whole genome shotgun (WGS) entry which is preliminary data.</text>
</comment>
<dbReference type="EMBL" id="CAUYUJ010014160">
    <property type="protein sequence ID" value="CAK0837541.1"/>
    <property type="molecule type" value="Genomic_DNA"/>
</dbReference>
<evidence type="ECO:0000256" key="2">
    <source>
        <dbReference type="SAM" id="SignalP"/>
    </source>
</evidence>
<name>A0ABN9SYB2_9DINO</name>
<evidence type="ECO:0000256" key="1">
    <source>
        <dbReference type="SAM" id="MobiDB-lite"/>
    </source>
</evidence>
<feature type="signal peptide" evidence="2">
    <location>
        <begin position="1"/>
        <end position="19"/>
    </location>
</feature>
<sequence>MRALSLAIFALSLPGSCAAEEPTCNGVDAEEASLLQSRQRVRQLPDDSTTSGADGSIGDEFGQAMNDLGDLKDVPPQTISSVGSSIRQAMQDWKNAQSEQKKWDEENDKLKKIEQSVEDMPTPADASLLKSRQRVRQLPDDSTTSGADGSIGDEFGQAMSDLGDLKDVPPQTISSVGSSIKQAMQDWKNAQSEQKKWDEENDKLKKIEQSVEDMPTPVDASLLKSRQRVRQLPDDSTTSGADGSIGDEFGQAMNDLGDLKDVPPQTISSVGSSIKQAMQDWKNAQSEQKKWDEENDKLKKIEQSVEDMPTPVDASLLKSRQRVRQLPDDSTTSGADGSIGDEFGQAMSDLGDLKDVPPQTISSVGSSIRQAMQDWKNAQSEQKKWEEENDKLKKIEQSVEDMPTPADA</sequence>
<evidence type="ECO:0000313" key="4">
    <source>
        <dbReference type="Proteomes" id="UP001189429"/>
    </source>
</evidence>